<sequence length="39" mass="4807">MLMYVHMYIVTFIHLKKITIVLDSVFTFNFVFLFTTWVF</sequence>
<proteinExistence type="predicted"/>
<keyword evidence="1" id="KW-1133">Transmembrane helix</keyword>
<reference evidence="2" key="1">
    <citation type="submission" date="2014-11" db="EMBL/GenBank/DDBJ databases">
        <authorList>
            <person name="Amaro Gonzalez C."/>
        </authorList>
    </citation>
    <scope>NUCLEOTIDE SEQUENCE</scope>
</reference>
<reference evidence="2" key="2">
    <citation type="journal article" date="2015" name="Fish Shellfish Immunol.">
        <title>Early steps in the European eel (Anguilla anguilla)-Vibrio vulnificus interaction in the gills: Role of the RtxA13 toxin.</title>
        <authorList>
            <person name="Callol A."/>
            <person name="Pajuelo D."/>
            <person name="Ebbesson L."/>
            <person name="Teles M."/>
            <person name="MacKenzie S."/>
            <person name="Amaro C."/>
        </authorList>
    </citation>
    <scope>NUCLEOTIDE SEQUENCE</scope>
</reference>
<evidence type="ECO:0000313" key="2">
    <source>
        <dbReference type="EMBL" id="JAH43173.1"/>
    </source>
</evidence>
<dbReference type="AlphaFoldDB" id="A0A0E9SRK9"/>
<accession>A0A0E9SRK9</accession>
<dbReference type="EMBL" id="GBXM01065404">
    <property type="protein sequence ID" value="JAH43173.1"/>
    <property type="molecule type" value="Transcribed_RNA"/>
</dbReference>
<organism evidence="2">
    <name type="scientific">Anguilla anguilla</name>
    <name type="common">European freshwater eel</name>
    <name type="synonym">Muraena anguilla</name>
    <dbReference type="NCBI Taxonomy" id="7936"/>
    <lineage>
        <taxon>Eukaryota</taxon>
        <taxon>Metazoa</taxon>
        <taxon>Chordata</taxon>
        <taxon>Craniata</taxon>
        <taxon>Vertebrata</taxon>
        <taxon>Euteleostomi</taxon>
        <taxon>Actinopterygii</taxon>
        <taxon>Neopterygii</taxon>
        <taxon>Teleostei</taxon>
        <taxon>Anguilliformes</taxon>
        <taxon>Anguillidae</taxon>
        <taxon>Anguilla</taxon>
    </lineage>
</organism>
<name>A0A0E9SRK9_ANGAN</name>
<protein>
    <submittedName>
        <fullName evidence="2">Uncharacterized protein</fullName>
    </submittedName>
</protein>
<keyword evidence="1" id="KW-0812">Transmembrane</keyword>
<keyword evidence="1" id="KW-0472">Membrane</keyword>
<evidence type="ECO:0000256" key="1">
    <source>
        <dbReference type="SAM" id="Phobius"/>
    </source>
</evidence>
<feature type="transmembrane region" description="Helical" evidence="1">
    <location>
        <begin position="20"/>
        <end position="38"/>
    </location>
</feature>